<name>A0ABS8YIT6_9BACL</name>
<gene>
    <name evidence="2" type="ORF">LQV63_21345</name>
</gene>
<dbReference type="Pfam" id="PF13788">
    <property type="entry name" value="DUF4180"/>
    <property type="match status" value="1"/>
</dbReference>
<organism evidence="2 3">
    <name type="scientific">Paenibacillus profundus</name>
    <dbReference type="NCBI Taxonomy" id="1173085"/>
    <lineage>
        <taxon>Bacteria</taxon>
        <taxon>Bacillati</taxon>
        <taxon>Bacillota</taxon>
        <taxon>Bacilli</taxon>
        <taxon>Bacillales</taxon>
        <taxon>Paenibacillaceae</taxon>
        <taxon>Paenibacillus</taxon>
    </lineage>
</organism>
<feature type="domain" description="DUF4180" evidence="1">
    <location>
        <begin position="9"/>
        <end position="117"/>
    </location>
</feature>
<evidence type="ECO:0000313" key="3">
    <source>
        <dbReference type="Proteomes" id="UP001199916"/>
    </source>
</evidence>
<dbReference type="Proteomes" id="UP001199916">
    <property type="component" value="Unassembled WGS sequence"/>
</dbReference>
<proteinExistence type="predicted"/>
<protein>
    <submittedName>
        <fullName evidence="2">DUF4180 domain-containing protein</fullName>
    </submittedName>
</protein>
<keyword evidence="3" id="KW-1185">Reference proteome</keyword>
<evidence type="ECO:0000259" key="1">
    <source>
        <dbReference type="Pfam" id="PF13788"/>
    </source>
</evidence>
<dbReference type="RefSeq" id="WP_233698186.1">
    <property type="nucleotide sequence ID" value="NZ_JAJNBZ010000021.1"/>
</dbReference>
<dbReference type="EMBL" id="JAJNBZ010000021">
    <property type="protein sequence ID" value="MCE5171828.1"/>
    <property type="molecule type" value="Genomic_DNA"/>
</dbReference>
<evidence type="ECO:0000313" key="2">
    <source>
        <dbReference type="EMBL" id="MCE5171828.1"/>
    </source>
</evidence>
<comment type="caution">
    <text evidence="2">The sequence shown here is derived from an EMBL/GenBank/DDBJ whole genome shotgun (WGS) entry which is preliminary data.</text>
</comment>
<sequence length="122" mass="13924">MEINMNEQNGSKVAVISSDSVIINNVNDALDLMANVRYNGCDKMLVRKEHLTEDFFELKTKLAGEILQKYTNYHIIIAIVGEFESYHSKSLNDFIYECNQGTRVFFKKTEAEALEALHSVDV</sequence>
<accession>A0ABS8YIT6</accession>
<reference evidence="2 3" key="1">
    <citation type="submission" date="2021-11" db="EMBL/GenBank/DDBJ databases">
        <title>Draft genome sequence of Paenibacillus profundus YoMME, a new Gram-positive bacteria with exoelectrogenic properties.</title>
        <authorList>
            <person name="Hubenova Y."/>
            <person name="Hubenova E."/>
            <person name="Manasiev Y."/>
            <person name="Peykov S."/>
            <person name="Mitov M."/>
        </authorList>
    </citation>
    <scope>NUCLEOTIDE SEQUENCE [LARGE SCALE GENOMIC DNA]</scope>
    <source>
        <strain evidence="2 3">YoMME</strain>
    </source>
</reference>
<dbReference type="InterPro" id="IPR025438">
    <property type="entry name" value="DUF4180"/>
</dbReference>